<protein>
    <submittedName>
        <fullName evidence="1">Arogenate dehydratase/prephenate dehydratase</fullName>
    </submittedName>
</protein>
<proteinExistence type="predicted"/>
<dbReference type="InterPro" id="IPR045865">
    <property type="entry name" value="ACT-like_dom_sf"/>
</dbReference>
<dbReference type="PANTHER" id="PTHR21022:SF12">
    <property type="entry name" value="AROGENATE DEHYDRATASE"/>
    <property type="match status" value="1"/>
</dbReference>
<comment type="caution">
    <text evidence="1">The sequence shown here is derived from an EMBL/GenBank/DDBJ whole genome shotgun (WGS) entry which is preliminary data.</text>
</comment>
<reference evidence="1 2" key="1">
    <citation type="submission" date="2020-05" db="EMBL/GenBank/DDBJ databases">
        <title>Vigna angularis (adzuki bean) Var. LongXiaoDou No. 4 denovo assembly.</title>
        <authorList>
            <person name="Xiang H."/>
        </authorList>
    </citation>
    <scope>NUCLEOTIDE SEQUENCE [LARGE SCALE GENOMIC DNA]</scope>
    <source>
        <tissue evidence="1">Leaf</tissue>
    </source>
</reference>
<dbReference type="GO" id="GO:0004664">
    <property type="term" value="F:prephenate dehydratase activity"/>
    <property type="evidence" value="ECO:0007669"/>
    <property type="project" value="TreeGrafter"/>
</dbReference>
<organism evidence="1 2">
    <name type="scientific">Phaseolus angularis</name>
    <name type="common">Azuki bean</name>
    <name type="synonym">Vigna angularis</name>
    <dbReference type="NCBI Taxonomy" id="3914"/>
    <lineage>
        <taxon>Eukaryota</taxon>
        <taxon>Viridiplantae</taxon>
        <taxon>Streptophyta</taxon>
        <taxon>Embryophyta</taxon>
        <taxon>Tracheophyta</taxon>
        <taxon>Spermatophyta</taxon>
        <taxon>Magnoliopsida</taxon>
        <taxon>eudicotyledons</taxon>
        <taxon>Gunneridae</taxon>
        <taxon>Pentapetalae</taxon>
        <taxon>rosids</taxon>
        <taxon>fabids</taxon>
        <taxon>Fabales</taxon>
        <taxon>Fabaceae</taxon>
        <taxon>Papilionoideae</taxon>
        <taxon>50 kb inversion clade</taxon>
        <taxon>NPAAA clade</taxon>
        <taxon>indigoferoid/millettioid clade</taxon>
        <taxon>Phaseoleae</taxon>
        <taxon>Vigna</taxon>
    </lineage>
</organism>
<dbReference type="EMBL" id="JABFOF010000001">
    <property type="protein sequence ID" value="KAG2409080.1"/>
    <property type="molecule type" value="Genomic_DNA"/>
</dbReference>
<evidence type="ECO:0000313" key="1">
    <source>
        <dbReference type="EMBL" id="KAG2409080.1"/>
    </source>
</evidence>
<dbReference type="GO" id="GO:0009094">
    <property type="term" value="P:L-phenylalanine biosynthetic process"/>
    <property type="evidence" value="ECO:0007669"/>
    <property type="project" value="TreeGrafter"/>
</dbReference>
<accession>A0A8T0L882</accession>
<name>A0A8T0L882_PHAAN</name>
<dbReference type="SUPFAM" id="SSF55021">
    <property type="entry name" value="ACT-like"/>
    <property type="match status" value="1"/>
</dbReference>
<dbReference type="GO" id="GO:0047769">
    <property type="term" value="F:arogenate dehydratase activity"/>
    <property type="evidence" value="ECO:0007669"/>
    <property type="project" value="TreeGrafter"/>
</dbReference>
<dbReference type="PANTHER" id="PTHR21022">
    <property type="entry name" value="PREPHENATE DEHYDRATASE P PROTEIN"/>
    <property type="match status" value="1"/>
</dbReference>
<gene>
    <name evidence="1" type="ORF">HKW66_Vig0039020</name>
</gene>
<dbReference type="AlphaFoldDB" id="A0A8T0L882"/>
<dbReference type="GO" id="GO:0009507">
    <property type="term" value="C:chloroplast"/>
    <property type="evidence" value="ECO:0007669"/>
    <property type="project" value="TreeGrafter"/>
</dbReference>
<sequence length="167" mass="18039">MTRDGHKIISRYLVLARDPIIPKAYKPFKTSIVFTLNEGPGVLFKALAVFALRDINLSKDVCVKAPSGTNDATHFPLLPFLLILFSPTGMGTPFTTVSPACSFPTTVTFAAHHRSCTTPPPQNLQNATARPIAFEDAGYCKATSFVVIVALAALVAKPSHHRYSLAL</sequence>
<dbReference type="Gene3D" id="3.30.70.260">
    <property type="match status" value="1"/>
</dbReference>
<dbReference type="Proteomes" id="UP000743370">
    <property type="component" value="Unassembled WGS sequence"/>
</dbReference>
<evidence type="ECO:0000313" key="2">
    <source>
        <dbReference type="Proteomes" id="UP000743370"/>
    </source>
</evidence>